<evidence type="ECO:0000256" key="6">
    <source>
        <dbReference type="ARBA" id="ARBA00022448"/>
    </source>
</evidence>
<evidence type="ECO:0000313" key="15">
    <source>
        <dbReference type="Proteomes" id="UP000199397"/>
    </source>
</evidence>
<dbReference type="GO" id="GO:0005886">
    <property type="term" value="C:plasma membrane"/>
    <property type="evidence" value="ECO:0007669"/>
    <property type="project" value="UniProtKB-SubCell"/>
</dbReference>
<organism evidence="14 15">
    <name type="scientific">Thiothrix caldifontis</name>
    <dbReference type="NCBI Taxonomy" id="525918"/>
    <lineage>
        <taxon>Bacteria</taxon>
        <taxon>Pseudomonadati</taxon>
        <taxon>Pseudomonadota</taxon>
        <taxon>Gammaproteobacteria</taxon>
        <taxon>Thiotrichales</taxon>
        <taxon>Thiotrichaceae</taxon>
        <taxon>Thiothrix</taxon>
    </lineage>
</organism>
<dbReference type="Pfam" id="PF02472">
    <property type="entry name" value="ExbD"/>
    <property type="match status" value="1"/>
</dbReference>
<dbReference type="RefSeq" id="WP_093069173.1">
    <property type="nucleotide sequence ID" value="NZ_FNQP01000015.1"/>
</dbReference>
<dbReference type="AlphaFoldDB" id="A0A1H4ED61"/>
<dbReference type="Proteomes" id="UP000199397">
    <property type="component" value="Unassembled WGS sequence"/>
</dbReference>
<dbReference type="PANTHER" id="PTHR30558">
    <property type="entry name" value="EXBD MEMBRANE COMPONENT OF PMF-DRIVEN MACROMOLECULE IMPORT SYSTEM"/>
    <property type="match status" value="1"/>
</dbReference>
<evidence type="ECO:0000256" key="7">
    <source>
        <dbReference type="ARBA" id="ARBA00022475"/>
    </source>
</evidence>
<evidence type="ECO:0000256" key="4">
    <source>
        <dbReference type="ARBA" id="ARBA00011471"/>
    </source>
</evidence>
<proteinExistence type="inferred from homology"/>
<evidence type="ECO:0000313" key="14">
    <source>
        <dbReference type="EMBL" id="SEA82973.1"/>
    </source>
</evidence>
<evidence type="ECO:0000256" key="2">
    <source>
        <dbReference type="ARBA" id="ARBA00004249"/>
    </source>
</evidence>
<gene>
    <name evidence="14" type="ORF">SAMN05660964_02545</name>
</gene>
<accession>A0A1H4ED61</accession>
<dbReference type="NCBIfam" id="TIGR02804">
    <property type="entry name" value="ExbD_2"/>
    <property type="match status" value="1"/>
</dbReference>
<evidence type="ECO:0000256" key="11">
    <source>
        <dbReference type="ARBA" id="ARBA00022989"/>
    </source>
</evidence>
<keyword evidence="12" id="KW-0472">Membrane</keyword>
<evidence type="ECO:0000256" key="9">
    <source>
        <dbReference type="ARBA" id="ARBA00022692"/>
    </source>
</evidence>
<comment type="subunit">
    <text evidence="4">The accessory proteins ExbB and ExbD seem to form a complex with TonB.</text>
</comment>
<comment type="similarity">
    <text evidence="3 13">Belongs to the ExbD/TolR family.</text>
</comment>
<evidence type="ECO:0000256" key="12">
    <source>
        <dbReference type="ARBA" id="ARBA00023136"/>
    </source>
</evidence>
<comment type="function">
    <text evidence="1">Involved in the TonB-dependent energy-dependent transport of various receptor-bound substrates.</text>
</comment>
<evidence type="ECO:0000256" key="5">
    <source>
        <dbReference type="ARBA" id="ARBA00022090"/>
    </source>
</evidence>
<keyword evidence="9 13" id="KW-0812">Transmembrane</keyword>
<evidence type="ECO:0000256" key="1">
    <source>
        <dbReference type="ARBA" id="ARBA00003540"/>
    </source>
</evidence>
<comment type="subcellular location">
    <subcellularLocation>
        <location evidence="2">Cell inner membrane</location>
        <topology evidence="2">Single-pass type II membrane protein</topology>
    </subcellularLocation>
    <subcellularLocation>
        <location evidence="13">Cell membrane</location>
        <topology evidence="13">Single-pass type II membrane protein</topology>
    </subcellularLocation>
</comment>
<reference evidence="14 15" key="1">
    <citation type="submission" date="2016-10" db="EMBL/GenBank/DDBJ databases">
        <authorList>
            <person name="de Groot N.N."/>
        </authorList>
    </citation>
    <scope>NUCLEOTIDE SEQUENCE [LARGE SCALE GENOMIC DNA]</scope>
    <source>
        <strain evidence="14 15">DSM 21228</strain>
    </source>
</reference>
<dbReference type="PANTHER" id="PTHR30558:SF12">
    <property type="entry name" value="BIOPOLYMER TRANSPORT PROTEIN EXBD"/>
    <property type="match status" value="1"/>
</dbReference>
<keyword evidence="11" id="KW-1133">Transmembrane helix</keyword>
<keyword evidence="15" id="KW-1185">Reference proteome</keyword>
<dbReference type="InterPro" id="IPR014171">
    <property type="entry name" value="TonB_ExbD_2"/>
</dbReference>
<evidence type="ECO:0000256" key="10">
    <source>
        <dbReference type="ARBA" id="ARBA00022927"/>
    </source>
</evidence>
<evidence type="ECO:0000256" key="13">
    <source>
        <dbReference type="RuleBase" id="RU003879"/>
    </source>
</evidence>
<keyword evidence="7" id="KW-1003">Cell membrane</keyword>
<dbReference type="GO" id="GO:0022857">
    <property type="term" value="F:transmembrane transporter activity"/>
    <property type="evidence" value="ECO:0007669"/>
    <property type="project" value="InterPro"/>
</dbReference>
<protein>
    <recommendedName>
        <fullName evidence="5">Biopolymer transport protein ExbD</fullName>
    </recommendedName>
</protein>
<dbReference type="GO" id="GO:0015031">
    <property type="term" value="P:protein transport"/>
    <property type="evidence" value="ECO:0007669"/>
    <property type="project" value="UniProtKB-KW"/>
</dbReference>
<dbReference type="Gene3D" id="3.30.420.270">
    <property type="match status" value="1"/>
</dbReference>
<sequence length="127" mass="14315">MKRFDQINMIPFIDIMLVLLAIVLTTASFVSQGLIPVNLPTAAQVSEPSEDEEPLEIAINKQNEFFLGEEKVTLEQMAEKLKVQAKPETLIVLRIDKAAVFEHFVKLIDLLKAQELNNLSIQAQQEP</sequence>
<keyword evidence="10 13" id="KW-0653">Protein transport</keyword>
<evidence type="ECO:0000256" key="8">
    <source>
        <dbReference type="ARBA" id="ARBA00022519"/>
    </source>
</evidence>
<evidence type="ECO:0000256" key="3">
    <source>
        <dbReference type="ARBA" id="ARBA00005811"/>
    </source>
</evidence>
<dbReference type="STRING" id="525918.SAMN05660964_02545"/>
<keyword evidence="6 13" id="KW-0813">Transport</keyword>
<dbReference type="EMBL" id="FNQP01000015">
    <property type="protein sequence ID" value="SEA82973.1"/>
    <property type="molecule type" value="Genomic_DNA"/>
</dbReference>
<dbReference type="InterPro" id="IPR003400">
    <property type="entry name" value="ExbD"/>
</dbReference>
<name>A0A1H4ED61_9GAMM</name>
<keyword evidence="8" id="KW-0997">Cell inner membrane</keyword>
<dbReference type="OrthoDB" id="9798629at2"/>